<organism evidence="6 7">
    <name type="scientific">Geosporobacter ferrireducens</name>
    <dbReference type="NCBI Taxonomy" id="1424294"/>
    <lineage>
        <taxon>Bacteria</taxon>
        <taxon>Bacillati</taxon>
        <taxon>Bacillota</taxon>
        <taxon>Clostridia</taxon>
        <taxon>Peptostreptococcales</taxon>
        <taxon>Thermotaleaceae</taxon>
        <taxon>Geosporobacter</taxon>
    </lineage>
</organism>
<feature type="transmembrane region" description="Helical" evidence="5">
    <location>
        <begin position="274"/>
        <end position="296"/>
    </location>
</feature>
<dbReference type="GO" id="GO:0046583">
    <property type="term" value="F:monoatomic cation efflux transmembrane transporter activity"/>
    <property type="evidence" value="ECO:0007669"/>
    <property type="project" value="TreeGrafter"/>
</dbReference>
<accession>A0A1D8GI85</accession>
<feature type="transmembrane region" description="Helical" evidence="5">
    <location>
        <begin position="63"/>
        <end position="83"/>
    </location>
</feature>
<feature type="transmembrane region" description="Helical" evidence="5">
    <location>
        <begin position="33"/>
        <end position="51"/>
    </location>
</feature>
<evidence type="ECO:0000256" key="3">
    <source>
        <dbReference type="ARBA" id="ARBA00022989"/>
    </source>
</evidence>
<dbReference type="InterPro" id="IPR038665">
    <property type="entry name" value="Voltage-dep_anion_channel_sf"/>
</dbReference>
<evidence type="ECO:0000256" key="1">
    <source>
        <dbReference type="ARBA" id="ARBA00004141"/>
    </source>
</evidence>
<dbReference type="KEGG" id="gfe:Gferi_14140"/>
<keyword evidence="4 5" id="KW-0472">Membrane</keyword>
<feature type="transmembrane region" description="Helical" evidence="5">
    <location>
        <begin position="185"/>
        <end position="202"/>
    </location>
</feature>
<feature type="transmembrane region" description="Helical" evidence="5">
    <location>
        <begin position="152"/>
        <end position="173"/>
    </location>
</feature>
<dbReference type="AlphaFoldDB" id="A0A1D8GI85"/>
<dbReference type="InterPro" id="IPR004695">
    <property type="entry name" value="SLAC1/Mae1/Ssu1/TehA"/>
</dbReference>
<evidence type="ECO:0000256" key="2">
    <source>
        <dbReference type="ARBA" id="ARBA00022692"/>
    </source>
</evidence>
<comment type="subcellular location">
    <subcellularLocation>
        <location evidence="1">Membrane</location>
        <topology evidence="1">Multi-pass membrane protein</topology>
    </subcellularLocation>
</comment>
<dbReference type="PANTHER" id="PTHR37955:SF1">
    <property type="entry name" value="DEP DOMAIN-CONTAINING PROTEIN"/>
    <property type="match status" value="1"/>
</dbReference>
<feature type="transmembrane region" description="Helical" evidence="5">
    <location>
        <begin position="95"/>
        <end position="115"/>
    </location>
</feature>
<evidence type="ECO:0000313" key="6">
    <source>
        <dbReference type="EMBL" id="AOT70610.1"/>
    </source>
</evidence>
<dbReference type="OrthoDB" id="309023at2"/>
<gene>
    <name evidence="6" type="ORF">Gferi_14140</name>
</gene>
<dbReference type="RefSeq" id="WP_069977552.1">
    <property type="nucleotide sequence ID" value="NZ_CP017269.1"/>
</dbReference>
<dbReference type="Pfam" id="PF03595">
    <property type="entry name" value="SLAC1"/>
    <property type="match status" value="1"/>
</dbReference>
<proteinExistence type="predicted"/>
<keyword evidence="3 5" id="KW-1133">Transmembrane helix</keyword>
<reference evidence="6 7" key="1">
    <citation type="submission" date="2016-09" db="EMBL/GenBank/DDBJ databases">
        <title>Genomic analysis reveals versatility of anaerobic energy metabolism of Geosporobacter ferrireducens IRF9 of phylum Firmicutes.</title>
        <authorList>
            <person name="Kim S.-J."/>
        </authorList>
    </citation>
    <scope>NUCLEOTIDE SEQUENCE [LARGE SCALE GENOMIC DNA]</scope>
    <source>
        <strain evidence="6 7">IRF9</strain>
    </source>
</reference>
<dbReference type="CDD" id="cd09325">
    <property type="entry name" value="TDT_C4-dicarb_trans"/>
    <property type="match status" value="1"/>
</dbReference>
<evidence type="ECO:0000256" key="5">
    <source>
        <dbReference type="SAM" id="Phobius"/>
    </source>
</evidence>
<name>A0A1D8GI85_9FIRM</name>
<keyword evidence="2 5" id="KW-0812">Transmembrane</keyword>
<evidence type="ECO:0000256" key="4">
    <source>
        <dbReference type="ARBA" id="ARBA00023136"/>
    </source>
</evidence>
<feature type="transmembrane region" description="Helical" evidence="5">
    <location>
        <begin position="127"/>
        <end position="146"/>
    </location>
</feature>
<protein>
    <submittedName>
        <fullName evidence="6">C4-dicarboxylate ABC transporter</fullName>
    </submittedName>
</protein>
<feature type="transmembrane region" description="Helical" evidence="5">
    <location>
        <begin position="241"/>
        <end position="262"/>
    </location>
</feature>
<dbReference type="InterPro" id="IPR052951">
    <property type="entry name" value="Tellurite_res_ion_channel"/>
</dbReference>
<feature type="transmembrane region" description="Helical" evidence="5">
    <location>
        <begin position="208"/>
        <end position="229"/>
    </location>
</feature>
<dbReference type="PANTHER" id="PTHR37955">
    <property type="entry name" value="TELLURITE RESISTANCE PROTEIN TEHA"/>
    <property type="match status" value="1"/>
</dbReference>
<dbReference type="Proteomes" id="UP000095743">
    <property type="component" value="Chromosome"/>
</dbReference>
<dbReference type="EMBL" id="CP017269">
    <property type="protein sequence ID" value="AOT70610.1"/>
    <property type="molecule type" value="Genomic_DNA"/>
</dbReference>
<evidence type="ECO:0000313" key="7">
    <source>
        <dbReference type="Proteomes" id="UP000095743"/>
    </source>
</evidence>
<sequence>MIKKLPLPIAGLILALAATGNLLLSYGSIYRNIFGIMSGIVLLLLLTKIFIMPKAVKEGFENPVIASIIPTFSMGLILLSTYIKPYAASAAYGLWLLGLALHIILIVLFTMKYIVNFNVKKVFPSYFIVYVGIVCASVTAPAFNLAQLGQYIFWFGFVCYLVLLPIVLYRTFIVKEIPEPAMPTLAIYTAPASLCLAGYLNSFQSKSILMVGFLTVLSLSMFIFVIMNMPKLFKLKFYPSYSAFTFPFVITAIAMKGTRAYLTETGPGIPFAGYFINILELWAVIMVLYVLIRYILFMTSSPEAAKTTTAAKA</sequence>
<keyword evidence="7" id="KW-1185">Reference proteome</keyword>
<dbReference type="GO" id="GO:0005886">
    <property type="term" value="C:plasma membrane"/>
    <property type="evidence" value="ECO:0007669"/>
    <property type="project" value="TreeGrafter"/>
</dbReference>
<dbReference type="STRING" id="1424294.Gferi_14140"/>
<dbReference type="Gene3D" id="1.50.10.150">
    <property type="entry name" value="Voltage-dependent anion channel"/>
    <property type="match status" value="1"/>
</dbReference>